<dbReference type="KEGG" id="nef:GP480_02125"/>
<keyword evidence="4 13" id="KW-0479">Metal-binding</keyword>
<dbReference type="PANTHER" id="PTHR11911">
    <property type="entry name" value="INOSINE-5-MONOPHOSPHATE DEHYDROGENASE RELATED"/>
    <property type="match status" value="1"/>
</dbReference>
<dbReference type="CDD" id="cd00381">
    <property type="entry name" value="IMPDH"/>
    <property type="match status" value="1"/>
</dbReference>
<feature type="binding site" evidence="13 15">
    <location>
        <begin position="356"/>
        <end position="357"/>
    </location>
    <ligand>
        <name>IMP</name>
        <dbReference type="ChEBI" id="CHEBI:58053"/>
    </ligand>
</feature>
<dbReference type="PANTHER" id="PTHR11911:SF111">
    <property type="entry name" value="INOSINE-5'-MONOPHOSPHATE DEHYDROGENASE"/>
    <property type="match status" value="1"/>
</dbReference>
<dbReference type="Pfam" id="PF00478">
    <property type="entry name" value="IMPDH"/>
    <property type="match status" value="1"/>
</dbReference>
<feature type="active site" description="Proton acceptor" evidence="13 14">
    <location>
        <position position="396"/>
    </location>
</feature>
<keyword evidence="8 13" id="KW-0630">Potassium</keyword>
<evidence type="ECO:0000256" key="10">
    <source>
        <dbReference type="ARBA" id="ARBA00023027"/>
    </source>
</evidence>
<evidence type="ECO:0000256" key="11">
    <source>
        <dbReference type="ARBA" id="ARBA00023122"/>
    </source>
</evidence>
<dbReference type="Proteomes" id="UP000464912">
    <property type="component" value="Chromosome"/>
</dbReference>
<evidence type="ECO:0000256" key="18">
    <source>
        <dbReference type="PROSITE-ProRule" id="PRU00703"/>
    </source>
</evidence>
<evidence type="ECO:0000256" key="13">
    <source>
        <dbReference type="HAMAP-Rule" id="MF_01964"/>
    </source>
</evidence>
<feature type="binding site" evidence="13">
    <location>
        <position position="464"/>
    </location>
    <ligand>
        <name>K(+)</name>
        <dbReference type="ChEBI" id="CHEBI:29103"/>
        <note>ligand shared between two tetrameric partners</note>
    </ligand>
</feature>
<dbReference type="InterPro" id="IPR000644">
    <property type="entry name" value="CBS_dom"/>
</dbReference>
<dbReference type="PROSITE" id="PS00487">
    <property type="entry name" value="IMP_DH_GMP_RED"/>
    <property type="match status" value="1"/>
</dbReference>
<keyword evidence="7 13" id="KW-0658">Purine biosynthesis</keyword>
<keyword evidence="11 18" id="KW-0129">CBS domain</keyword>
<evidence type="ECO:0000313" key="23">
    <source>
        <dbReference type="Proteomes" id="UP000464912"/>
    </source>
</evidence>
<feature type="binding site" evidence="13">
    <location>
        <position position="463"/>
    </location>
    <ligand>
        <name>K(+)</name>
        <dbReference type="ChEBI" id="CHEBI:29103"/>
        <note>ligand shared between two tetrameric partners</note>
    </ligand>
</feature>
<dbReference type="HAMAP" id="MF_01964">
    <property type="entry name" value="IMPDH"/>
    <property type="match status" value="1"/>
</dbReference>
<evidence type="ECO:0000256" key="14">
    <source>
        <dbReference type="PIRSR" id="PIRSR000130-1"/>
    </source>
</evidence>
<evidence type="ECO:0000256" key="15">
    <source>
        <dbReference type="PIRSR" id="PIRSR000130-2"/>
    </source>
</evidence>
<dbReference type="SUPFAM" id="SSF54631">
    <property type="entry name" value="CBS-domain pair"/>
    <property type="match status" value="1"/>
</dbReference>
<feature type="domain" description="CBS" evidence="21">
    <location>
        <begin position="89"/>
        <end position="145"/>
    </location>
</feature>
<dbReference type="GO" id="GO:0000166">
    <property type="term" value="F:nucleotide binding"/>
    <property type="evidence" value="ECO:0007669"/>
    <property type="project" value="UniProtKB-UniRule"/>
</dbReference>
<evidence type="ECO:0000256" key="1">
    <source>
        <dbReference type="ARBA" id="ARBA00001958"/>
    </source>
</evidence>
<evidence type="ECO:0000259" key="21">
    <source>
        <dbReference type="PROSITE" id="PS51371"/>
    </source>
</evidence>
<dbReference type="EMBL" id="CP047224">
    <property type="protein sequence ID" value="QHD65244.1"/>
    <property type="molecule type" value="Genomic_DNA"/>
</dbReference>
<evidence type="ECO:0000256" key="7">
    <source>
        <dbReference type="ARBA" id="ARBA00022755"/>
    </source>
</evidence>
<dbReference type="GO" id="GO:0003938">
    <property type="term" value="F:IMP dehydrogenase activity"/>
    <property type="evidence" value="ECO:0007669"/>
    <property type="project" value="UniProtKB-UniRule"/>
</dbReference>
<dbReference type="GO" id="GO:0006183">
    <property type="term" value="P:GTP biosynthetic process"/>
    <property type="evidence" value="ECO:0007669"/>
    <property type="project" value="TreeGrafter"/>
</dbReference>
<keyword evidence="9 13" id="KW-0560">Oxidoreductase</keyword>
<sequence length="481" mass="52206">MEQGYTFDDILLVPKYSEVLPRDVSTETYLTQEIRLGVPIVSSAMDMVTEARLAICLAKHGGIGIIHRNMTPEAQALEIRKVKKYESWIVSDPVTISPDDRLEKISALKRQHGYSGLPVVDEKNKLIGILTNRDVRFVEDGSRKVSELMTTKNLITVKEGITYDEARLLFHRHKIERLIVVDEEFRCVGLITVKDIANTNAHPNACKDSKSRLRVGAAVGVTGSFLERVDLLVKENVDVVVIDTAHAHTKIVGDAIKQIRSHFGNIQLIAGNIATAAAAEYLIEMGVNGVKVGIGPGSICTTRVVTGIGIPQFTAILNVASVCKKTDVKVIADGGIRYSGDIAKALAAGADCVMIGSLFAGTDESPGEVVLYKGRSYKSYRGMGSVGAMSTGSSDRYFQNSSMKLVPEGVEGLVPLKGALSETVYQLVGGVRSSMGYTGCKDIYEMRNHCSFIHITTASNSEGHPHDIVITHESPNYSKTH</sequence>
<comment type="function">
    <text evidence="13">Catalyzes the conversion of inosine 5'-phosphate (IMP) to xanthosine 5'-phosphate (XMP), the first committed and rate-limiting step in the de novo synthesis of guanine nucleotides, and therefore plays an important role in the regulation of cell growth.</text>
</comment>
<evidence type="ECO:0000256" key="8">
    <source>
        <dbReference type="ARBA" id="ARBA00022958"/>
    </source>
</evidence>
<dbReference type="GO" id="GO:0046872">
    <property type="term" value="F:metal ion binding"/>
    <property type="evidence" value="ECO:0007669"/>
    <property type="project" value="UniProtKB-UniRule"/>
</dbReference>
<protein>
    <recommendedName>
        <fullName evidence="13 20">Inosine-5'-monophosphate dehydrogenase</fullName>
        <shortName evidence="13">IMP dehydrogenase</shortName>
        <shortName evidence="13">IMPD</shortName>
        <shortName evidence="13">IMPDH</shortName>
        <ecNumber evidence="13 20">1.1.1.205</ecNumber>
    </recommendedName>
</protein>
<keyword evidence="6 13" id="KW-0332">GMP biosynthesis</keyword>
<evidence type="ECO:0000256" key="9">
    <source>
        <dbReference type="ARBA" id="ARBA00023002"/>
    </source>
</evidence>
<feature type="binding site" evidence="13">
    <location>
        <position position="243"/>
    </location>
    <ligand>
        <name>NAD(+)</name>
        <dbReference type="ChEBI" id="CHEBI:57540"/>
    </ligand>
</feature>
<evidence type="ECO:0000256" key="6">
    <source>
        <dbReference type="ARBA" id="ARBA00022749"/>
    </source>
</evidence>
<comment type="cofactor">
    <cofactor evidence="1 13">
        <name>K(+)</name>
        <dbReference type="ChEBI" id="CHEBI:29103"/>
    </cofactor>
</comment>
<dbReference type="UniPathway" id="UPA00601">
    <property type="reaction ID" value="UER00295"/>
</dbReference>
<evidence type="ECO:0000256" key="19">
    <source>
        <dbReference type="RuleBase" id="RU003927"/>
    </source>
</evidence>
<organism evidence="22 23">
    <name type="scientific">Neorickettsia findlayensis</name>
    <dbReference type="NCBI Taxonomy" id="2686014"/>
    <lineage>
        <taxon>Bacteria</taxon>
        <taxon>Pseudomonadati</taxon>
        <taxon>Pseudomonadota</taxon>
        <taxon>Alphaproteobacteria</taxon>
        <taxon>Rickettsiales</taxon>
        <taxon>Anaplasmataceae</taxon>
        <taxon>Neorickettsia</taxon>
    </lineage>
</organism>
<evidence type="ECO:0000313" key="22">
    <source>
        <dbReference type="EMBL" id="QHD65244.1"/>
    </source>
</evidence>
<feature type="binding site" description="in other chain" evidence="13 17">
    <location>
        <position position="297"/>
    </location>
    <ligand>
        <name>K(+)</name>
        <dbReference type="ChEBI" id="CHEBI:29103"/>
        <note>ligand shared between two tetrameric partners</note>
    </ligand>
</feature>
<dbReference type="Pfam" id="PF00571">
    <property type="entry name" value="CBS"/>
    <property type="match status" value="2"/>
</dbReference>
<dbReference type="InterPro" id="IPR001093">
    <property type="entry name" value="IMP_DH_GMPRt"/>
</dbReference>
<accession>A0A6P1GAN7</accession>
<proteinExistence type="inferred from homology"/>
<feature type="binding site" description="in other chain" evidence="13 17">
    <location>
        <position position="300"/>
    </location>
    <ligand>
        <name>K(+)</name>
        <dbReference type="ChEBI" id="CHEBI:29103"/>
        <note>ligand shared between two tetrameric partners</note>
    </ligand>
</feature>
<dbReference type="PROSITE" id="PS51371">
    <property type="entry name" value="CBS"/>
    <property type="match status" value="2"/>
</dbReference>
<name>A0A6P1GAN7_9RICK</name>
<comment type="similarity">
    <text evidence="2 13 19">Belongs to the IMPDH/GMPR family.</text>
</comment>
<keyword evidence="23" id="KW-1185">Reference proteome</keyword>
<feature type="binding site" evidence="13 16">
    <location>
        <begin position="293"/>
        <end position="295"/>
    </location>
    <ligand>
        <name>NAD(+)</name>
        <dbReference type="ChEBI" id="CHEBI:57540"/>
    </ligand>
</feature>
<dbReference type="AlphaFoldDB" id="A0A6P1GAN7"/>
<dbReference type="SUPFAM" id="SSF51412">
    <property type="entry name" value="Inosine monophosphate dehydrogenase (IMPDH)"/>
    <property type="match status" value="1"/>
</dbReference>
<dbReference type="FunFam" id="3.20.20.70:FF:000003">
    <property type="entry name" value="GMP reductase"/>
    <property type="match status" value="1"/>
</dbReference>
<dbReference type="Gene3D" id="3.20.20.70">
    <property type="entry name" value="Aldolase class I"/>
    <property type="match status" value="1"/>
</dbReference>
<evidence type="ECO:0000256" key="2">
    <source>
        <dbReference type="ARBA" id="ARBA00005502"/>
    </source>
</evidence>
<comment type="activity regulation">
    <text evidence="13">Mycophenolic acid (MPA) is a non-competitive inhibitor that prevents formation of the closed enzyme conformation by binding to the same site as the amobile flap. In contrast, mizoribine monophosphate (MZP) is a competitive inhibitor that induces the closed conformation. MPA is a potent inhibitor of mammalian IMPDHs but a poor inhibitor of the bacterial enzymes. MZP is a more potent inhibitor of bacterial IMPDH.</text>
</comment>
<reference evidence="22 23" key="2">
    <citation type="journal article" date="2020" name="MBio">
        <title>Isolation and Molecular Analysis of a Novel Neorickettsia Species That Causes Potomac Horse Fever.</title>
        <authorList>
            <person name="Teymournejad O."/>
            <person name="Lin M."/>
            <person name="Bekebrede H."/>
            <person name="Kamr A."/>
            <person name="Toribio R.E."/>
            <person name="Arroyo L.G."/>
            <person name="Baird J.D."/>
            <person name="Rikihisa Y."/>
        </authorList>
    </citation>
    <scope>NUCLEOTIDE SEQUENCE [LARGE SCALE GENOMIC DNA]</scope>
    <source>
        <strain evidence="22 23">Fin17</strain>
    </source>
</reference>
<feature type="binding site" evidence="13 15">
    <location>
        <position position="298"/>
    </location>
    <ligand>
        <name>IMP</name>
        <dbReference type="ChEBI" id="CHEBI:58053"/>
    </ligand>
</feature>
<evidence type="ECO:0000256" key="12">
    <source>
        <dbReference type="ARBA" id="ARBA00048028"/>
    </source>
</evidence>
<dbReference type="PIRSF" id="PIRSF000130">
    <property type="entry name" value="IMPDH"/>
    <property type="match status" value="1"/>
</dbReference>
<evidence type="ECO:0000256" key="17">
    <source>
        <dbReference type="PIRSR" id="PIRSR000130-4"/>
    </source>
</evidence>
<feature type="binding site" evidence="13 15">
    <location>
        <begin position="380"/>
        <end position="384"/>
    </location>
    <ligand>
        <name>IMP</name>
        <dbReference type="ChEBI" id="CHEBI:58053"/>
    </ligand>
</feature>
<dbReference type="EC" id="1.1.1.205" evidence="13 20"/>
<dbReference type="NCBIfam" id="TIGR01302">
    <property type="entry name" value="IMP_dehydrog"/>
    <property type="match status" value="1"/>
</dbReference>
<dbReference type="CDD" id="cd04601">
    <property type="entry name" value="CBS_pair_IMPDH"/>
    <property type="match status" value="1"/>
</dbReference>
<feature type="binding site" description="in other chain" evidence="13 17">
    <location>
        <position position="295"/>
    </location>
    <ligand>
        <name>K(+)</name>
        <dbReference type="ChEBI" id="CHEBI:29103"/>
        <note>ligand shared between two tetrameric partners</note>
    </ligand>
</feature>
<comment type="catalytic activity">
    <reaction evidence="12 13 20">
        <text>IMP + NAD(+) + H2O = XMP + NADH + H(+)</text>
        <dbReference type="Rhea" id="RHEA:11708"/>
        <dbReference type="ChEBI" id="CHEBI:15377"/>
        <dbReference type="ChEBI" id="CHEBI:15378"/>
        <dbReference type="ChEBI" id="CHEBI:57464"/>
        <dbReference type="ChEBI" id="CHEBI:57540"/>
        <dbReference type="ChEBI" id="CHEBI:57945"/>
        <dbReference type="ChEBI" id="CHEBI:58053"/>
        <dbReference type="EC" id="1.1.1.205"/>
    </reaction>
</comment>
<dbReference type="RefSeq" id="WP_160095459.1">
    <property type="nucleotide sequence ID" value="NZ_CP047224.1"/>
</dbReference>
<dbReference type="InterPro" id="IPR005990">
    <property type="entry name" value="IMP_DH"/>
</dbReference>
<feature type="binding site" evidence="13 15">
    <location>
        <begin position="333"/>
        <end position="335"/>
    </location>
    <ligand>
        <name>IMP</name>
        <dbReference type="ChEBI" id="CHEBI:58053"/>
    </ligand>
</feature>
<feature type="binding site" evidence="16">
    <location>
        <begin position="243"/>
        <end position="245"/>
    </location>
    <ligand>
        <name>NAD(+)</name>
        <dbReference type="ChEBI" id="CHEBI:57540"/>
    </ligand>
</feature>
<comment type="subunit">
    <text evidence="3 13">Homotetramer.</text>
</comment>
<evidence type="ECO:0000256" key="20">
    <source>
        <dbReference type="RuleBase" id="RU003928"/>
    </source>
</evidence>
<dbReference type="InterPro" id="IPR046342">
    <property type="entry name" value="CBS_dom_sf"/>
</dbReference>
<comment type="caution">
    <text evidence="13">Lacks conserved residue(s) required for the propagation of feature annotation.</text>
</comment>
<dbReference type="InterPro" id="IPR015875">
    <property type="entry name" value="IMP_DH/GMP_Rdtase_CS"/>
</dbReference>
<dbReference type="InterPro" id="IPR013785">
    <property type="entry name" value="Aldolase_TIM"/>
</dbReference>
<comment type="pathway">
    <text evidence="13 20">Purine metabolism; XMP biosynthesis via de novo pathway; XMP from IMP: step 1/1.</text>
</comment>
<dbReference type="GO" id="GO:0006177">
    <property type="term" value="P:GMP biosynthetic process"/>
    <property type="evidence" value="ECO:0007669"/>
    <property type="project" value="UniProtKB-UniRule"/>
</dbReference>
<evidence type="ECO:0000256" key="5">
    <source>
        <dbReference type="ARBA" id="ARBA00022737"/>
    </source>
</evidence>
<feature type="domain" description="CBS" evidence="21">
    <location>
        <begin position="149"/>
        <end position="209"/>
    </location>
</feature>
<feature type="binding site" evidence="13">
    <location>
        <position position="462"/>
    </location>
    <ligand>
        <name>K(+)</name>
        <dbReference type="ChEBI" id="CHEBI:29103"/>
        <note>ligand shared between two tetrameric partners</note>
    </ligand>
</feature>
<dbReference type="SMART" id="SM00116">
    <property type="entry name" value="CBS"/>
    <property type="match status" value="2"/>
</dbReference>
<keyword evidence="10 13" id="KW-0520">NAD</keyword>
<reference evidence="22 23" key="1">
    <citation type="journal article" date="2020" name="MBio">
        <title>Erratum for Teymournejad et al., 'Isolation and Molecular Analysis of a Novel Neorickettsia Species That Causes Potomac Horse Fever'.</title>
        <authorList>
            <person name="Teymournejad O."/>
            <person name="Lin M."/>
            <person name="Bekebrede H."/>
            <person name="Kamr A."/>
            <person name="Toribio R.E."/>
            <person name="Arroyo L.G."/>
            <person name="Baird J.D."/>
            <person name="Rikihisa Y."/>
        </authorList>
    </citation>
    <scope>NUCLEOTIDE SEQUENCE [LARGE SCALE GENOMIC DNA]</scope>
    <source>
        <strain evidence="22 23">Fin17</strain>
    </source>
</reference>
<dbReference type="SMART" id="SM01240">
    <property type="entry name" value="IMPDH"/>
    <property type="match status" value="1"/>
</dbReference>
<feature type="active site" description="Thioimidate intermediate" evidence="13 14">
    <location>
        <position position="300"/>
    </location>
</feature>
<evidence type="ECO:0000256" key="3">
    <source>
        <dbReference type="ARBA" id="ARBA00011881"/>
    </source>
</evidence>
<gene>
    <name evidence="13 22" type="primary">guaB</name>
    <name evidence="22" type="ORF">GP480_02125</name>
</gene>
<evidence type="ECO:0000256" key="4">
    <source>
        <dbReference type="ARBA" id="ARBA00022723"/>
    </source>
</evidence>
<keyword evidence="5" id="KW-0677">Repeat</keyword>
<evidence type="ECO:0000256" key="16">
    <source>
        <dbReference type="PIRSR" id="PIRSR000130-3"/>
    </source>
</evidence>
<feature type="binding site" evidence="13 15">
    <location>
        <position position="408"/>
    </location>
    <ligand>
        <name>IMP</name>
        <dbReference type="ChEBI" id="CHEBI:58053"/>
    </ligand>
</feature>